<evidence type="ECO:0000256" key="1">
    <source>
        <dbReference type="ARBA" id="ARBA00022723"/>
    </source>
</evidence>
<evidence type="ECO:0000313" key="4">
    <source>
        <dbReference type="EMBL" id="MFH4973757.1"/>
    </source>
</evidence>
<dbReference type="GO" id="GO:0008270">
    <property type="term" value="F:zinc ion binding"/>
    <property type="evidence" value="ECO:0007669"/>
    <property type="project" value="UniProtKB-KW"/>
</dbReference>
<keyword evidence="3" id="KW-0862">Zinc</keyword>
<accession>A0ABD6EAP9</accession>
<dbReference type="InterPro" id="IPR016024">
    <property type="entry name" value="ARM-type_fold"/>
</dbReference>
<dbReference type="SUPFAM" id="SSF48371">
    <property type="entry name" value="ARM repeat"/>
    <property type="match status" value="1"/>
</dbReference>
<keyword evidence="2" id="KW-0863">Zinc-finger</keyword>
<dbReference type="EMBL" id="JBGFUD010000128">
    <property type="protein sequence ID" value="MFH4973757.1"/>
    <property type="molecule type" value="Genomic_DNA"/>
</dbReference>
<dbReference type="PANTHER" id="PTHR13363:SF6">
    <property type="entry name" value="RING FINGER AND SPRY DOMAIN-CONTAINING PROTEIN 1"/>
    <property type="match status" value="1"/>
</dbReference>
<evidence type="ECO:0000313" key="5">
    <source>
        <dbReference type="Proteomes" id="UP001608902"/>
    </source>
</evidence>
<evidence type="ECO:0000256" key="2">
    <source>
        <dbReference type="ARBA" id="ARBA00022771"/>
    </source>
</evidence>
<dbReference type="AlphaFoldDB" id="A0ABD6EAP9"/>
<name>A0ABD6EAP9_9BILA</name>
<dbReference type="Proteomes" id="UP001608902">
    <property type="component" value="Unassembled WGS sequence"/>
</dbReference>
<organism evidence="4 5">
    <name type="scientific">Gnathostoma spinigerum</name>
    <dbReference type="NCBI Taxonomy" id="75299"/>
    <lineage>
        <taxon>Eukaryota</taxon>
        <taxon>Metazoa</taxon>
        <taxon>Ecdysozoa</taxon>
        <taxon>Nematoda</taxon>
        <taxon>Chromadorea</taxon>
        <taxon>Rhabditida</taxon>
        <taxon>Spirurina</taxon>
        <taxon>Gnathostomatomorpha</taxon>
        <taxon>Gnathostomatoidea</taxon>
        <taxon>Gnathostomatidae</taxon>
        <taxon>Gnathostoma</taxon>
    </lineage>
</organism>
<gene>
    <name evidence="4" type="ORF">AB6A40_000466</name>
</gene>
<reference evidence="4 5" key="1">
    <citation type="submission" date="2024-08" db="EMBL/GenBank/DDBJ databases">
        <title>Gnathostoma spinigerum genome.</title>
        <authorList>
            <person name="Gonzalez-Bertolin B."/>
            <person name="Monzon S."/>
            <person name="Zaballos A."/>
            <person name="Jimenez P."/>
            <person name="Dekumyoy P."/>
            <person name="Varona S."/>
            <person name="Cuesta I."/>
            <person name="Sumanam S."/>
            <person name="Adisakwattana P."/>
            <person name="Gasser R.B."/>
            <person name="Hernandez-Gonzalez A."/>
            <person name="Young N.D."/>
            <person name="Perteguer M.J."/>
        </authorList>
    </citation>
    <scope>NUCLEOTIDE SEQUENCE [LARGE SCALE GENOMIC DNA]</scope>
    <source>
        <strain evidence="4">AL3</strain>
        <tissue evidence="4">Liver</tissue>
    </source>
</reference>
<dbReference type="InterPro" id="IPR045129">
    <property type="entry name" value="RNF123/RKP/RSPRY1"/>
</dbReference>
<keyword evidence="1" id="KW-0479">Metal-binding</keyword>
<comment type="caution">
    <text evidence="4">The sequence shown here is derived from an EMBL/GenBank/DDBJ whole genome shotgun (WGS) entry which is preliminary data.</text>
</comment>
<evidence type="ECO:0000256" key="3">
    <source>
        <dbReference type="ARBA" id="ARBA00022833"/>
    </source>
</evidence>
<proteinExistence type="predicted"/>
<protein>
    <submittedName>
        <fullName evidence="4">Uncharacterized protein</fullName>
    </submittedName>
</protein>
<dbReference type="PANTHER" id="PTHR13363">
    <property type="entry name" value="RING FINGER AND SRY DOMAIN-CONTAINING"/>
    <property type="match status" value="1"/>
</dbReference>
<sequence length="367" mass="41645">MFIELTAARLEEALVGWKCSLVEGLPSDDDVELFPMGACLCIGRRRRRPSVSSDEENLNNHHWERYENAYRHPSTSNLNSVLAIPNFNVVLSGRDKLGPNVQDDVRDLIRQTLTMIRSLVSNEQEPPSSLLKLNFIADKEVGWILVVMCLLDTVPVDDPLGPAVITLFLDEGPLPTKETVVRLITRHLRLDDTSKRRSPCWHRNACIVLGCLAEKLAGSSSVQLCTNTTLTYLIDNLNPNTDPQVILYALIALEKFAQTSENRLTICRHFEYYDTHPLMLLESWLSESLHSDDWLKQQVAFCAQWSLDNIFVSNARELSYTKIDVSQINAMLNHEDVSEYLKIGPNGLEVIISRLKNLKRIETVLYA</sequence>
<keyword evidence="5" id="KW-1185">Reference proteome</keyword>